<dbReference type="InterPro" id="IPR013320">
    <property type="entry name" value="ConA-like_dom_sf"/>
</dbReference>
<dbReference type="EMBL" id="JAMFTH010000001">
    <property type="protein sequence ID" value="MCP8898123.1"/>
    <property type="molecule type" value="Genomic_DNA"/>
</dbReference>
<comment type="caution">
    <text evidence="9">The sequence shown here is derived from an EMBL/GenBank/DDBJ whole genome shotgun (WGS) entry which is preliminary data.</text>
</comment>
<dbReference type="AlphaFoldDB" id="A0A9X2KSS9"/>
<sequence>MRRMTSLAALAFFAALTGCDNSPETAPPSEQATAQNAPTSSAPAKPAAEKTAEFSQFSYRGESQEDVTVGEGEFRNPIISGYAPDPTVARVGDDYYVVTSSFTHYPGLPIYHSKDLVNWTQVANAIDRPDQVDFSGLRASRGIFAPDLSYHDGTYYLVTTCVDCDGNFVMTAEDPTGPWSDPHWLGFGGIDPSIYWADDGKAYIVNNDAPNEEPRYDGHRAIWIQEFDWQNLKMVGERKQLINGGVDITQEPVWIEGPHIIKRNGYYYITAAEGGTSVHHSQTIFRADNVWGPYTPADHNPILTQRDLEWEREDPIIAAGHAKFVQLPNGDWWATFLAIRPYNNDMFNIGRETFLLPVTWKDDWPYILPQGERIPFAMEKPALPEQPPAELPTAGNFGYTDSFDGDSLSLSWMGLRNPSEDFYQVDNGALNLACRGGLGNLDVVPSFIGRRQQHHIADVSTTVTFDPTAEGDMAGLAAVQSDTHLMFLGVTQLDGQKQVALYRREGSTEGELISAQPLESSAPVELTLAFNAGQMQASYEVDGTKHTLAESVDATNLSTNVAGGFVGTLIGPYCAE</sequence>
<dbReference type="Gene3D" id="2.115.10.20">
    <property type="entry name" value="Glycosyl hydrolase domain, family 43"/>
    <property type="match status" value="1"/>
</dbReference>
<dbReference type="PANTHER" id="PTHR42812">
    <property type="entry name" value="BETA-XYLOSIDASE"/>
    <property type="match status" value="1"/>
</dbReference>
<evidence type="ECO:0000313" key="10">
    <source>
        <dbReference type="Proteomes" id="UP001139319"/>
    </source>
</evidence>
<feature type="compositionally biased region" description="Low complexity" evidence="7">
    <location>
        <begin position="37"/>
        <end position="46"/>
    </location>
</feature>
<evidence type="ECO:0000256" key="1">
    <source>
        <dbReference type="ARBA" id="ARBA00009865"/>
    </source>
</evidence>
<keyword evidence="10" id="KW-1185">Reference proteome</keyword>
<dbReference type="SUPFAM" id="SSF49899">
    <property type="entry name" value="Concanavalin A-like lectins/glucanases"/>
    <property type="match status" value="1"/>
</dbReference>
<evidence type="ECO:0000256" key="2">
    <source>
        <dbReference type="ARBA" id="ARBA00022801"/>
    </source>
</evidence>
<dbReference type="InterPro" id="IPR023296">
    <property type="entry name" value="Glyco_hydro_beta-prop_sf"/>
</dbReference>
<evidence type="ECO:0000256" key="4">
    <source>
        <dbReference type="PIRSR" id="PIRSR606710-1"/>
    </source>
</evidence>
<dbReference type="CDD" id="cd18617">
    <property type="entry name" value="GH43_XynB-like"/>
    <property type="match status" value="1"/>
</dbReference>
<reference evidence="9" key="1">
    <citation type="submission" date="2022-05" db="EMBL/GenBank/DDBJ databases">
        <authorList>
            <person name="Sun H.-N."/>
        </authorList>
    </citation>
    <scope>NUCLEOTIDE SEQUENCE</scope>
    <source>
        <strain evidence="9">HB14</strain>
    </source>
</reference>
<keyword evidence="3 6" id="KW-0326">Glycosidase</keyword>
<evidence type="ECO:0000256" key="5">
    <source>
        <dbReference type="PIRSR" id="PIRSR606710-2"/>
    </source>
</evidence>
<protein>
    <submittedName>
        <fullName evidence="9">Glycoside hydrolase family 43 protein</fullName>
    </submittedName>
</protein>
<evidence type="ECO:0000259" key="8">
    <source>
        <dbReference type="Pfam" id="PF17851"/>
    </source>
</evidence>
<reference evidence="9" key="2">
    <citation type="submission" date="2023-01" db="EMBL/GenBank/DDBJ databases">
        <title>Gilvimarinus xylanilyticus HB14 isolated from Caulerpa lentillifera aquaculture base in Hainan, China.</title>
        <authorList>
            <person name="Zhang Y.-J."/>
        </authorList>
    </citation>
    <scope>NUCLEOTIDE SEQUENCE</scope>
    <source>
        <strain evidence="9">HB14</strain>
    </source>
</reference>
<evidence type="ECO:0000256" key="3">
    <source>
        <dbReference type="ARBA" id="ARBA00023295"/>
    </source>
</evidence>
<feature type="site" description="Important for catalytic activity, responsible for pKa modulation of the active site Glu and correct orientation of both the proton donor and substrate" evidence="5">
    <location>
        <position position="191"/>
    </location>
</feature>
<name>A0A9X2KSS9_9GAMM</name>
<dbReference type="PANTHER" id="PTHR42812:SF12">
    <property type="entry name" value="BETA-XYLOSIDASE-RELATED"/>
    <property type="match status" value="1"/>
</dbReference>
<dbReference type="Pfam" id="PF17851">
    <property type="entry name" value="GH43_C2"/>
    <property type="match status" value="1"/>
</dbReference>
<feature type="domain" description="Beta-xylosidase C-terminal Concanavalin A-like" evidence="8">
    <location>
        <begin position="401"/>
        <end position="575"/>
    </location>
</feature>
<dbReference type="SUPFAM" id="SSF75005">
    <property type="entry name" value="Arabinanase/levansucrase/invertase"/>
    <property type="match status" value="1"/>
</dbReference>
<gene>
    <name evidence="9" type="ORF">M6D89_02290</name>
</gene>
<dbReference type="InterPro" id="IPR006710">
    <property type="entry name" value="Glyco_hydro_43"/>
</dbReference>
<proteinExistence type="inferred from homology"/>
<dbReference type="InterPro" id="IPR051795">
    <property type="entry name" value="Glycosyl_Hydrlase_43"/>
</dbReference>
<feature type="active site" description="Proton acceptor" evidence="4">
    <location>
        <position position="85"/>
    </location>
</feature>
<organism evidence="9 10">
    <name type="scientific">Gilvimarinus xylanilyticus</name>
    <dbReference type="NCBI Taxonomy" id="2944139"/>
    <lineage>
        <taxon>Bacteria</taxon>
        <taxon>Pseudomonadati</taxon>
        <taxon>Pseudomonadota</taxon>
        <taxon>Gammaproteobacteria</taxon>
        <taxon>Cellvibrionales</taxon>
        <taxon>Cellvibrionaceae</taxon>
        <taxon>Gilvimarinus</taxon>
    </lineage>
</organism>
<keyword evidence="2 6" id="KW-0378">Hydrolase</keyword>
<dbReference type="GO" id="GO:0005975">
    <property type="term" value="P:carbohydrate metabolic process"/>
    <property type="evidence" value="ECO:0007669"/>
    <property type="project" value="InterPro"/>
</dbReference>
<dbReference type="GO" id="GO:0004553">
    <property type="term" value="F:hydrolase activity, hydrolyzing O-glycosyl compounds"/>
    <property type="evidence" value="ECO:0007669"/>
    <property type="project" value="InterPro"/>
</dbReference>
<dbReference type="Pfam" id="PF04616">
    <property type="entry name" value="Glyco_hydro_43"/>
    <property type="match status" value="1"/>
</dbReference>
<dbReference type="PROSITE" id="PS51257">
    <property type="entry name" value="PROKAR_LIPOPROTEIN"/>
    <property type="match status" value="1"/>
</dbReference>
<dbReference type="RefSeq" id="WP_253966413.1">
    <property type="nucleotide sequence ID" value="NZ_JAMFTH010000001.1"/>
</dbReference>
<feature type="compositionally biased region" description="Polar residues" evidence="7">
    <location>
        <begin position="20"/>
        <end position="36"/>
    </location>
</feature>
<dbReference type="InterPro" id="IPR041542">
    <property type="entry name" value="GH43_C2"/>
</dbReference>
<feature type="active site" description="Proton donor" evidence="4">
    <location>
        <position position="256"/>
    </location>
</feature>
<comment type="similarity">
    <text evidence="1 6">Belongs to the glycosyl hydrolase 43 family.</text>
</comment>
<evidence type="ECO:0000313" key="9">
    <source>
        <dbReference type="EMBL" id="MCP8898123.1"/>
    </source>
</evidence>
<feature type="region of interest" description="Disordered" evidence="7">
    <location>
        <begin position="20"/>
        <end position="52"/>
    </location>
</feature>
<evidence type="ECO:0000256" key="6">
    <source>
        <dbReference type="RuleBase" id="RU361187"/>
    </source>
</evidence>
<evidence type="ECO:0000256" key="7">
    <source>
        <dbReference type="SAM" id="MobiDB-lite"/>
    </source>
</evidence>
<dbReference type="Gene3D" id="2.60.120.200">
    <property type="match status" value="1"/>
</dbReference>
<accession>A0A9X2KSS9</accession>
<dbReference type="Proteomes" id="UP001139319">
    <property type="component" value="Unassembled WGS sequence"/>
</dbReference>